<keyword evidence="5 7" id="KW-0326">Glycosidase</keyword>
<keyword evidence="3 7" id="KW-0378">Hydrolase</keyword>
<dbReference type="InterPro" id="IPR011100">
    <property type="entry name" value="Glyco_hydro_67_cat"/>
</dbReference>
<dbReference type="PANTHER" id="PTHR39207:SF1">
    <property type="entry name" value="ALPHA-GLUCURONIDASE A"/>
    <property type="match status" value="1"/>
</dbReference>
<dbReference type="Pfam" id="PF07488">
    <property type="entry name" value="Glyco_hydro_67M"/>
    <property type="match status" value="1"/>
</dbReference>
<feature type="domain" description="Alpha glucuronidase N-terminal" evidence="10">
    <location>
        <begin position="55"/>
        <end position="113"/>
    </location>
</feature>
<dbReference type="EC" id="3.2.1.131" evidence="9"/>
<protein>
    <recommendedName>
        <fullName evidence="9">Xylan alpha-1,2-glucuronidase</fullName>
        <ecNumber evidence="9">3.2.1.131</ecNumber>
    </recommendedName>
</protein>
<dbReference type="InterPro" id="IPR029018">
    <property type="entry name" value="Hex-like_dom2"/>
</dbReference>
<name>A0A2T4ZBW3_9BACL</name>
<dbReference type="Gene3D" id="3.20.20.80">
    <property type="entry name" value="Glycosidases"/>
    <property type="match status" value="1"/>
</dbReference>
<dbReference type="InterPro" id="IPR011395">
    <property type="entry name" value="Glyco_hydro_67_aGlcAse"/>
</dbReference>
<feature type="domain" description="Glycosyl hydrolase family 67 catalytic" evidence="12">
    <location>
        <begin position="118"/>
        <end position="444"/>
    </location>
</feature>
<dbReference type="Proteomes" id="UP000241639">
    <property type="component" value="Unassembled WGS sequence"/>
</dbReference>
<evidence type="ECO:0000256" key="8">
    <source>
        <dbReference type="PIRSR" id="PIRSR029900-1"/>
    </source>
</evidence>
<comment type="caution">
    <text evidence="13">The sequence shown here is derived from an EMBL/GenBank/DDBJ whole genome shotgun (WGS) entry which is preliminary data.</text>
</comment>
<comment type="similarity">
    <text evidence="1 7 9">Belongs to the glycosyl hydrolase 67 family.</text>
</comment>
<feature type="domain" description="Glycosyl hydrolase family 67 C-terminal" evidence="11">
    <location>
        <begin position="445"/>
        <end position="667"/>
    </location>
</feature>
<dbReference type="SUPFAM" id="SSF55545">
    <property type="entry name" value="beta-N-acetylhexosaminidase-like domain"/>
    <property type="match status" value="1"/>
</dbReference>
<dbReference type="InterPro" id="IPR017853">
    <property type="entry name" value="GH"/>
</dbReference>
<keyword evidence="14" id="KW-1185">Reference proteome</keyword>
<dbReference type="InterPro" id="IPR037054">
    <property type="entry name" value="A-glucoronidase_C_sf"/>
</dbReference>
<comment type="subunit">
    <text evidence="9">Homodimer.</text>
</comment>
<evidence type="ECO:0000256" key="1">
    <source>
        <dbReference type="ARBA" id="ARBA00008833"/>
    </source>
</evidence>
<comment type="catalytic activity">
    <reaction evidence="9">
        <text>Hydrolysis of (1-&gt;2)-alpha-D-(4-O-methyl)glucuronosyl links in the main chain of hardwood xylans.</text>
        <dbReference type="EC" id="3.2.1.131"/>
    </reaction>
</comment>
<keyword evidence="2 7" id="KW-0858">Xylan degradation</keyword>
<organism evidence="13 14">
    <name type="scientific">Desmospora activa DSM 45169</name>
    <dbReference type="NCBI Taxonomy" id="1121389"/>
    <lineage>
        <taxon>Bacteria</taxon>
        <taxon>Bacillati</taxon>
        <taxon>Bacillota</taxon>
        <taxon>Bacilli</taxon>
        <taxon>Bacillales</taxon>
        <taxon>Thermoactinomycetaceae</taxon>
        <taxon>Desmospora</taxon>
    </lineage>
</organism>
<evidence type="ECO:0000259" key="12">
    <source>
        <dbReference type="Pfam" id="PF07488"/>
    </source>
</evidence>
<reference evidence="13 14" key="1">
    <citation type="submission" date="2018-04" db="EMBL/GenBank/DDBJ databases">
        <title>Genomic Encyclopedia of Archaeal and Bacterial Type Strains, Phase II (KMG-II): from individual species to whole genera.</title>
        <authorList>
            <person name="Goeker M."/>
        </authorList>
    </citation>
    <scope>NUCLEOTIDE SEQUENCE [LARGE SCALE GENOMIC DNA]</scope>
    <source>
        <strain evidence="13 14">DSM 45169</strain>
    </source>
</reference>
<evidence type="ECO:0000259" key="11">
    <source>
        <dbReference type="Pfam" id="PF07477"/>
    </source>
</evidence>
<dbReference type="Gene3D" id="3.30.379.10">
    <property type="entry name" value="Chitobiase/beta-hexosaminidase domain 2-like"/>
    <property type="match status" value="1"/>
</dbReference>
<dbReference type="Pfam" id="PF03648">
    <property type="entry name" value="Glyco_hydro_67N"/>
    <property type="match status" value="1"/>
</dbReference>
<dbReference type="InterPro" id="IPR005154">
    <property type="entry name" value="Glyco_hydro_67_aGlcAse_N"/>
</dbReference>
<feature type="active site" description="Proton acceptor" evidence="8">
    <location>
        <position position="384"/>
    </location>
</feature>
<dbReference type="EMBL" id="PZZP01000001">
    <property type="protein sequence ID" value="PTM59369.1"/>
    <property type="molecule type" value="Genomic_DNA"/>
</dbReference>
<evidence type="ECO:0000256" key="7">
    <source>
        <dbReference type="PIRNR" id="PIRNR029900"/>
    </source>
</evidence>
<evidence type="ECO:0000256" key="3">
    <source>
        <dbReference type="ARBA" id="ARBA00022801"/>
    </source>
</evidence>
<dbReference type="PIRSF" id="PIRSF029900">
    <property type="entry name" value="Alpha-glucuronds"/>
    <property type="match status" value="1"/>
</dbReference>
<dbReference type="GO" id="GO:0005576">
    <property type="term" value="C:extracellular region"/>
    <property type="evidence" value="ECO:0007669"/>
    <property type="project" value="InterPro"/>
</dbReference>
<evidence type="ECO:0000256" key="2">
    <source>
        <dbReference type="ARBA" id="ARBA00022651"/>
    </source>
</evidence>
<evidence type="ECO:0000256" key="5">
    <source>
        <dbReference type="ARBA" id="ARBA00023295"/>
    </source>
</evidence>
<feature type="active site" description="Proton donor" evidence="8">
    <location>
        <position position="277"/>
    </location>
</feature>
<dbReference type="GO" id="GO:0046559">
    <property type="term" value="F:alpha-glucuronidase activity"/>
    <property type="evidence" value="ECO:0007669"/>
    <property type="project" value="InterPro"/>
</dbReference>
<evidence type="ECO:0000256" key="4">
    <source>
        <dbReference type="ARBA" id="ARBA00023277"/>
    </source>
</evidence>
<proteinExistence type="inferred from homology"/>
<feature type="active site" description="Proton acceptor" evidence="8">
    <location>
        <position position="356"/>
    </location>
</feature>
<sequence>METVTTDREACWLTTESSKPRTEKLLLSLVGDAPMFATIRRLCQNHAAKFFVETAITDRDTGKSNVIIGTWTSLGKESTPNLGSEGYTIFSEEGRLWIVAEEERGLLYGFYHFLKEIQLGTPLLEISAQEKPANVFRMINHWDNMDGSVERGYAGRSLFFEGGSFTKDEDCMRSYAELLSSVGINALTINNVNVHEQESALITNRWLPEVAWLAKLFQEYGLTLFLSINYASPITIGGLDTADPLETSVADWWERQVERIYGSIPSFGGFVVKADSEHRPGPFSYGRTHADGANMLAKALKPYGGHLFWRCFVYDCLQDWRDRSTDRARAAYDHFAPLDGAFADNVILQIKSGPMDFQVREAVSPLIGALKQTKHVIELQITQEYTGQQIDVCYLPPQWKEILDFDTHANGKDTTVADLVSGRANGGFGQGMTAVVNTGRDENWTGHSFAQANLYGYGQLAWNPKRCLHAIAEEWADRTYPYLPKNVRKTIVSIQECSWIVYESYTSPLGIGWMVNPGHHYGPNVNGYEFSPWGTYHFSDRNGLGVDRTRKGSNYVSQYAEPVGSRYENLQTCPDELLLFFHHVPYTHVLTSGKTVIQHIYDSHFDGVEQVKAFIAAWESHKQELPEALYQHVRVKFDAQLANAVEWRDQVNTYYYRMSGIEDKHGRTIYR</sequence>
<keyword evidence="6 9" id="KW-0624">Polysaccharide degradation</keyword>
<evidence type="ECO:0000313" key="14">
    <source>
        <dbReference type="Proteomes" id="UP000241639"/>
    </source>
</evidence>
<evidence type="ECO:0000259" key="10">
    <source>
        <dbReference type="Pfam" id="PF03648"/>
    </source>
</evidence>
<keyword evidence="4 9" id="KW-0119">Carbohydrate metabolism</keyword>
<dbReference type="InterPro" id="IPR011099">
    <property type="entry name" value="Glyco_hydro_67_C"/>
</dbReference>
<dbReference type="PANTHER" id="PTHR39207">
    <property type="entry name" value="ALPHA-GLUCURONIDASE A"/>
    <property type="match status" value="1"/>
</dbReference>
<accession>A0A2T4ZBW3</accession>
<dbReference type="GO" id="GO:0033939">
    <property type="term" value="F:xylan alpha-1,2-glucuronosidase activity"/>
    <property type="evidence" value="ECO:0007669"/>
    <property type="project" value="UniProtKB-EC"/>
</dbReference>
<dbReference type="GO" id="GO:0045493">
    <property type="term" value="P:xylan catabolic process"/>
    <property type="evidence" value="ECO:0007669"/>
    <property type="project" value="UniProtKB-KW"/>
</dbReference>
<evidence type="ECO:0000256" key="9">
    <source>
        <dbReference type="RuleBase" id="RU361198"/>
    </source>
</evidence>
<dbReference type="SUPFAM" id="SSF51445">
    <property type="entry name" value="(Trans)glycosidases"/>
    <property type="match status" value="1"/>
</dbReference>
<evidence type="ECO:0000256" key="6">
    <source>
        <dbReference type="ARBA" id="ARBA00023326"/>
    </source>
</evidence>
<dbReference type="AlphaFoldDB" id="A0A2T4ZBW3"/>
<gene>
    <name evidence="13" type="ORF">C8J48_1984</name>
</gene>
<dbReference type="Gene3D" id="3.90.1330.10">
    <property type="entry name" value="Alpha-glucuronidase, C-terminal domain"/>
    <property type="match status" value="1"/>
</dbReference>
<evidence type="ECO:0000313" key="13">
    <source>
        <dbReference type="EMBL" id="PTM59369.1"/>
    </source>
</evidence>
<dbReference type="Pfam" id="PF07477">
    <property type="entry name" value="Glyco_hydro_67C"/>
    <property type="match status" value="1"/>
</dbReference>